<evidence type="ECO:0000313" key="2">
    <source>
        <dbReference type="EMBL" id="OGY15527.1"/>
    </source>
</evidence>
<reference evidence="2 3" key="1">
    <citation type="journal article" date="2016" name="Nat. Commun.">
        <title>Thousands of microbial genomes shed light on interconnected biogeochemical processes in an aquifer system.</title>
        <authorList>
            <person name="Anantharaman K."/>
            <person name="Brown C.T."/>
            <person name="Hug L.A."/>
            <person name="Sharon I."/>
            <person name="Castelle C.J."/>
            <person name="Probst A.J."/>
            <person name="Thomas B.C."/>
            <person name="Singh A."/>
            <person name="Wilkins M.J."/>
            <person name="Karaoz U."/>
            <person name="Brodie E.L."/>
            <person name="Williams K.H."/>
            <person name="Hubbard S.S."/>
            <person name="Banfield J.F."/>
        </authorList>
    </citation>
    <scope>NUCLEOTIDE SEQUENCE [LARGE SCALE GENOMIC DNA]</scope>
</reference>
<dbReference type="STRING" id="1797589.A2784_02355"/>
<comment type="caution">
    <text evidence="2">The sequence shown here is derived from an EMBL/GenBank/DDBJ whole genome shotgun (WGS) entry which is preliminary data.</text>
</comment>
<evidence type="ECO:0000313" key="3">
    <source>
        <dbReference type="Proteomes" id="UP000177324"/>
    </source>
</evidence>
<evidence type="ECO:0008006" key="4">
    <source>
        <dbReference type="Google" id="ProtNLM"/>
    </source>
</evidence>
<sequence>MTKILLLVLILLSLTGCTKKPPPSSTPKTNNEPVNTIDVKDRPYVTLAPTIGGRHPLGQEVTLTIHTVTLGATSVEYELEYQAGTLLQGAFGTIDLTKDQPPVSKDLLFGSCSTGGKCAYHKDVSGGNLTLRFKGGSQNFNLKSEWNLQTMSDRQGKFSSRDGKFQLEVGKTGLPNNTFLVMIQTMGLPKSASGEILAGPYGIFTNNVKLSGTAQLTLRLNQDASSAKLLGWDGQAWKEYKSAVSAKTLTATVDKLTTFIVTD</sequence>
<dbReference type="AlphaFoldDB" id="A0A1G1VJU4"/>
<feature type="chain" id="PRO_5009581009" description="Lipoprotein" evidence="1">
    <location>
        <begin position="20"/>
        <end position="263"/>
    </location>
</feature>
<dbReference type="EMBL" id="MHCH01000065">
    <property type="protein sequence ID" value="OGY15527.1"/>
    <property type="molecule type" value="Genomic_DNA"/>
</dbReference>
<organism evidence="2 3">
    <name type="scientific">Candidatus Chisholmbacteria bacterium RIFCSPHIGHO2_01_FULL_48_12</name>
    <dbReference type="NCBI Taxonomy" id="1797589"/>
    <lineage>
        <taxon>Bacteria</taxon>
        <taxon>Candidatus Chisholmiibacteriota</taxon>
    </lineage>
</organism>
<proteinExistence type="predicted"/>
<gene>
    <name evidence="2" type="ORF">A2784_02355</name>
</gene>
<feature type="signal peptide" evidence="1">
    <location>
        <begin position="1"/>
        <end position="19"/>
    </location>
</feature>
<evidence type="ECO:0000256" key="1">
    <source>
        <dbReference type="SAM" id="SignalP"/>
    </source>
</evidence>
<accession>A0A1G1VJU4</accession>
<name>A0A1G1VJU4_9BACT</name>
<dbReference type="Proteomes" id="UP000177324">
    <property type="component" value="Unassembled WGS sequence"/>
</dbReference>
<keyword evidence="1" id="KW-0732">Signal</keyword>
<dbReference type="PROSITE" id="PS51257">
    <property type="entry name" value="PROKAR_LIPOPROTEIN"/>
    <property type="match status" value="1"/>
</dbReference>
<protein>
    <recommendedName>
        <fullName evidence="4">Lipoprotein</fullName>
    </recommendedName>
</protein>